<accession>A0A4Y2PF02</accession>
<comment type="caution">
    <text evidence="1">The sequence shown here is derived from an EMBL/GenBank/DDBJ whole genome shotgun (WGS) entry which is preliminary data.</text>
</comment>
<organism evidence="1 2">
    <name type="scientific">Araneus ventricosus</name>
    <name type="common">Orbweaver spider</name>
    <name type="synonym">Epeira ventricosa</name>
    <dbReference type="NCBI Taxonomy" id="182803"/>
    <lineage>
        <taxon>Eukaryota</taxon>
        <taxon>Metazoa</taxon>
        <taxon>Ecdysozoa</taxon>
        <taxon>Arthropoda</taxon>
        <taxon>Chelicerata</taxon>
        <taxon>Arachnida</taxon>
        <taxon>Araneae</taxon>
        <taxon>Araneomorphae</taxon>
        <taxon>Entelegynae</taxon>
        <taxon>Araneoidea</taxon>
        <taxon>Araneidae</taxon>
        <taxon>Araneus</taxon>
    </lineage>
</organism>
<evidence type="ECO:0000313" key="2">
    <source>
        <dbReference type="Proteomes" id="UP000499080"/>
    </source>
</evidence>
<keyword evidence="2" id="KW-1185">Reference proteome</keyword>
<gene>
    <name evidence="1" type="ORF">AVEN_160531_1</name>
</gene>
<name>A0A4Y2PF02_ARAVE</name>
<protein>
    <submittedName>
        <fullName evidence="1">Uncharacterized protein</fullName>
    </submittedName>
</protein>
<evidence type="ECO:0000313" key="1">
    <source>
        <dbReference type="EMBL" id="GBN49639.1"/>
    </source>
</evidence>
<dbReference type="EMBL" id="BGPR01011107">
    <property type="protein sequence ID" value="GBN49639.1"/>
    <property type="molecule type" value="Genomic_DNA"/>
</dbReference>
<reference evidence="1 2" key="1">
    <citation type="journal article" date="2019" name="Sci. Rep.">
        <title>Orb-weaving spider Araneus ventricosus genome elucidates the spidroin gene catalogue.</title>
        <authorList>
            <person name="Kono N."/>
            <person name="Nakamura H."/>
            <person name="Ohtoshi R."/>
            <person name="Moran D.A.P."/>
            <person name="Shinohara A."/>
            <person name="Yoshida Y."/>
            <person name="Fujiwara M."/>
            <person name="Mori M."/>
            <person name="Tomita M."/>
            <person name="Arakawa K."/>
        </authorList>
    </citation>
    <scope>NUCLEOTIDE SEQUENCE [LARGE SCALE GENOMIC DNA]</scope>
</reference>
<dbReference type="AlphaFoldDB" id="A0A4Y2PF02"/>
<proteinExistence type="predicted"/>
<dbReference type="Proteomes" id="UP000499080">
    <property type="component" value="Unassembled WGS sequence"/>
</dbReference>
<sequence length="86" mass="10037">MDSSYMDGRGESSSQDKDCAMVWSDDVTSPEIVWMPRKPGREAFVGIDNTYVVCVMHTVWFRYELREIWHVVVVDCLEKARVQTVY</sequence>